<evidence type="ECO:0000259" key="6">
    <source>
        <dbReference type="PROSITE" id="PS51007"/>
    </source>
</evidence>
<evidence type="ECO:0000256" key="2">
    <source>
        <dbReference type="ARBA" id="ARBA00022723"/>
    </source>
</evidence>
<evidence type="ECO:0000256" key="3">
    <source>
        <dbReference type="ARBA" id="ARBA00023004"/>
    </source>
</evidence>
<keyword evidence="1 4" id="KW-0349">Heme</keyword>
<dbReference type="InterPro" id="IPR009056">
    <property type="entry name" value="Cyt_c-like_dom"/>
</dbReference>
<keyword evidence="3 4" id="KW-0408">Iron</keyword>
<proteinExistence type="predicted"/>
<dbReference type="RefSeq" id="WP_101518645.1">
    <property type="nucleotide sequence ID" value="NZ_PKUS01000025.1"/>
</dbReference>
<dbReference type="InterPro" id="IPR036909">
    <property type="entry name" value="Cyt_c-like_dom_sf"/>
</dbReference>
<reference evidence="7 8" key="1">
    <citation type="submission" date="2018-01" db="EMBL/GenBank/DDBJ databases">
        <title>The draft genome sequence of Halioglobus lutimaris HF004.</title>
        <authorList>
            <person name="Du Z.-J."/>
            <person name="Shi M.-J."/>
        </authorList>
    </citation>
    <scope>NUCLEOTIDE SEQUENCE [LARGE SCALE GENOMIC DNA]</scope>
    <source>
        <strain evidence="7 8">HF004</strain>
    </source>
</reference>
<evidence type="ECO:0000256" key="4">
    <source>
        <dbReference type="PROSITE-ProRule" id="PRU00433"/>
    </source>
</evidence>
<organism evidence="7 8">
    <name type="scientific">Pseudohalioglobus lutimaris</name>
    <dbReference type="NCBI Taxonomy" id="1737061"/>
    <lineage>
        <taxon>Bacteria</taxon>
        <taxon>Pseudomonadati</taxon>
        <taxon>Pseudomonadota</taxon>
        <taxon>Gammaproteobacteria</taxon>
        <taxon>Cellvibrionales</taxon>
        <taxon>Halieaceae</taxon>
        <taxon>Pseudohalioglobus</taxon>
    </lineage>
</organism>
<evidence type="ECO:0000313" key="7">
    <source>
        <dbReference type="EMBL" id="PLW67686.1"/>
    </source>
</evidence>
<keyword evidence="8" id="KW-1185">Reference proteome</keyword>
<evidence type="ECO:0000256" key="1">
    <source>
        <dbReference type="ARBA" id="ARBA00022617"/>
    </source>
</evidence>
<keyword evidence="5" id="KW-0732">Signal</keyword>
<gene>
    <name evidence="7" type="ORF">C0039_15920</name>
</gene>
<dbReference type="PROSITE" id="PS51007">
    <property type="entry name" value="CYTC"/>
    <property type="match status" value="1"/>
</dbReference>
<evidence type="ECO:0000313" key="8">
    <source>
        <dbReference type="Proteomes" id="UP000235005"/>
    </source>
</evidence>
<feature type="domain" description="Cytochrome c" evidence="6">
    <location>
        <begin position="13"/>
        <end position="99"/>
    </location>
</feature>
<dbReference type="Gene3D" id="1.10.760.10">
    <property type="entry name" value="Cytochrome c-like domain"/>
    <property type="match status" value="1"/>
</dbReference>
<name>A0A2N5WZP4_9GAMM</name>
<dbReference type="OrthoDB" id="188778at2"/>
<feature type="signal peptide" evidence="5">
    <location>
        <begin position="1"/>
        <end position="22"/>
    </location>
</feature>
<dbReference type="GO" id="GO:0020037">
    <property type="term" value="F:heme binding"/>
    <property type="evidence" value="ECO:0007669"/>
    <property type="project" value="InterPro"/>
</dbReference>
<accession>A0A2N5WZP4</accession>
<evidence type="ECO:0000256" key="5">
    <source>
        <dbReference type="SAM" id="SignalP"/>
    </source>
</evidence>
<dbReference type="AlphaFoldDB" id="A0A2N5WZP4"/>
<keyword evidence="2 4" id="KW-0479">Metal-binding</keyword>
<dbReference type="SUPFAM" id="SSF46626">
    <property type="entry name" value="Cytochrome c"/>
    <property type="match status" value="1"/>
</dbReference>
<feature type="chain" id="PRO_5014807997" evidence="5">
    <location>
        <begin position="23"/>
        <end position="112"/>
    </location>
</feature>
<protein>
    <submittedName>
        <fullName evidence="7">Cytochrome C</fullName>
    </submittedName>
</protein>
<dbReference type="GO" id="GO:0009055">
    <property type="term" value="F:electron transfer activity"/>
    <property type="evidence" value="ECO:0007669"/>
    <property type="project" value="InterPro"/>
</dbReference>
<sequence>MIIKRKTHYLLSLFVVAGASLAQDPTIDRMIAAQCAQCHGTDGHATGDIDSIAGKDTADLYHKLIDMEEDRAEDIMEHQAWGYTDEQLYRIARYYSTVPESDDEDREDEDDD</sequence>
<comment type="caution">
    <text evidence="7">The sequence shown here is derived from an EMBL/GenBank/DDBJ whole genome shotgun (WGS) entry which is preliminary data.</text>
</comment>
<dbReference type="Proteomes" id="UP000235005">
    <property type="component" value="Unassembled WGS sequence"/>
</dbReference>
<dbReference type="GO" id="GO:0046872">
    <property type="term" value="F:metal ion binding"/>
    <property type="evidence" value="ECO:0007669"/>
    <property type="project" value="UniProtKB-KW"/>
</dbReference>
<dbReference type="EMBL" id="PKUS01000025">
    <property type="protein sequence ID" value="PLW67686.1"/>
    <property type="molecule type" value="Genomic_DNA"/>
</dbReference>